<evidence type="ECO:0000256" key="7">
    <source>
        <dbReference type="SAM" id="SignalP"/>
    </source>
</evidence>
<evidence type="ECO:0000256" key="3">
    <source>
        <dbReference type="ARBA" id="ARBA00022723"/>
    </source>
</evidence>
<dbReference type="GO" id="GO:1901359">
    <property type="term" value="F:tungstate binding"/>
    <property type="evidence" value="ECO:0007669"/>
    <property type="project" value="UniProtKB-ARBA"/>
</dbReference>
<dbReference type="GO" id="GO:0046872">
    <property type="term" value="F:metal ion binding"/>
    <property type="evidence" value="ECO:0007669"/>
    <property type="project" value="UniProtKB-KW"/>
</dbReference>
<evidence type="ECO:0000256" key="4">
    <source>
        <dbReference type="ARBA" id="ARBA00022729"/>
    </source>
</evidence>
<dbReference type="GO" id="GO:0015689">
    <property type="term" value="P:molybdate ion transport"/>
    <property type="evidence" value="ECO:0007669"/>
    <property type="project" value="InterPro"/>
</dbReference>
<keyword evidence="4 7" id="KW-0732">Signal</keyword>
<dbReference type="RefSeq" id="WP_191074644.1">
    <property type="nucleotide sequence ID" value="NZ_JACTAG010000001.1"/>
</dbReference>
<feature type="signal peptide" evidence="7">
    <location>
        <begin position="1"/>
        <end position="27"/>
    </location>
</feature>
<feature type="binding site" evidence="6">
    <location>
        <position position="143"/>
    </location>
    <ligand>
        <name>molybdate</name>
        <dbReference type="ChEBI" id="CHEBI:36264"/>
    </ligand>
</feature>
<comment type="subunit">
    <text evidence="5">The complex is composed of two ATP-binding proteins (ModC), two transmembrane proteins (ModB) and a solute-binding protein (ModA).</text>
</comment>
<name>A0A927D4H2_9RHOB</name>
<dbReference type="Proteomes" id="UP000635142">
    <property type="component" value="Unassembled WGS sequence"/>
</dbReference>
<feature type="chain" id="PRO_5037321640" evidence="7">
    <location>
        <begin position="28"/>
        <end position="249"/>
    </location>
</feature>
<accession>A0A927D4H2</accession>
<dbReference type="PIRSF" id="PIRSF004846">
    <property type="entry name" value="ModA"/>
    <property type="match status" value="1"/>
</dbReference>
<evidence type="ECO:0000256" key="6">
    <source>
        <dbReference type="PIRSR" id="PIRSR004846-1"/>
    </source>
</evidence>
<dbReference type="EMBL" id="JACTAG010000001">
    <property type="protein sequence ID" value="MBD3663704.1"/>
    <property type="molecule type" value="Genomic_DNA"/>
</dbReference>
<comment type="caution">
    <text evidence="8">The sequence shown here is derived from an EMBL/GenBank/DDBJ whole genome shotgun (WGS) entry which is preliminary data.</text>
</comment>
<dbReference type="Gene3D" id="3.40.190.10">
    <property type="entry name" value="Periplasmic binding protein-like II"/>
    <property type="match status" value="2"/>
</dbReference>
<dbReference type="PANTHER" id="PTHR30632:SF17">
    <property type="entry name" value="MOLYBDATE-BINDING PROTEIN MODA"/>
    <property type="match status" value="1"/>
</dbReference>
<feature type="binding site" evidence="6">
    <location>
        <position position="170"/>
    </location>
    <ligand>
        <name>molybdate</name>
        <dbReference type="ChEBI" id="CHEBI:36264"/>
    </ligand>
</feature>
<keyword evidence="9" id="KW-1185">Reference proteome</keyword>
<dbReference type="GO" id="GO:0030288">
    <property type="term" value="C:outer membrane-bounded periplasmic space"/>
    <property type="evidence" value="ECO:0007669"/>
    <property type="project" value="TreeGrafter"/>
</dbReference>
<reference evidence="8" key="1">
    <citation type="submission" date="2020-08" db="EMBL/GenBank/DDBJ databases">
        <title>Sulfitobacter aestuariivivens sp. nov., isolated from a tidal flat.</title>
        <authorList>
            <person name="Park S."/>
            <person name="Yoon J.-H."/>
        </authorList>
    </citation>
    <scope>NUCLEOTIDE SEQUENCE</scope>
    <source>
        <strain evidence="8">TSTF-M16</strain>
    </source>
</reference>
<organism evidence="8 9">
    <name type="scientific">Sulfitobacter aestuariivivens</name>
    <dbReference type="NCBI Taxonomy" id="2766981"/>
    <lineage>
        <taxon>Bacteria</taxon>
        <taxon>Pseudomonadati</taxon>
        <taxon>Pseudomonadota</taxon>
        <taxon>Alphaproteobacteria</taxon>
        <taxon>Rhodobacterales</taxon>
        <taxon>Roseobacteraceae</taxon>
        <taxon>Sulfitobacter</taxon>
    </lineage>
</organism>
<evidence type="ECO:0000313" key="8">
    <source>
        <dbReference type="EMBL" id="MBD3663704.1"/>
    </source>
</evidence>
<dbReference type="FunFam" id="3.40.190.10:FF:000035">
    <property type="entry name" value="Molybdate ABC transporter substrate-binding protein"/>
    <property type="match status" value="1"/>
</dbReference>
<dbReference type="PANTHER" id="PTHR30632">
    <property type="entry name" value="MOLYBDATE-BINDING PERIPLASMIC PROTEIN"/>
    <property type="match status" value="1"/>
</dbReference>
<evidence type="ECO:0000256" key="5">
    <source>
        <dbReference type="ARBA" id="ARBA00062515"/>
    </source>
</evidence>
<dbReference type="Pfam" id="PF13531">
    <property type="entry name" value="SBP_bac_11"/>
    <property type="match status" value="1"/>
</dbReference>
<evidence type="ECO:0000256" key="1">
    <source>
        <dbReference type="ARBA" id="ARBA00009175"/>
    </source>
</evidence>
<feature type="binding site" evidence="6">
    <location>
        <position position="188"/>
    </location>
    <ligand>
        <name>molybdate</name>
        <dbReference type="ChEBI" id="CHEBI:36264"/>
    </ligand>
</feature>
<proteinExistence type="inferred from homology"/>
<dbReference type="AlphaFoldDB" id="A0A927D4H2"/>
<keyword evidence="2 6" id="KW-0500">Molybdenum</keyword>
<evidence type="ECO:0000313" key="9">
    <source>
        <dbReference type="Proteomes" id="UP000635142"/>
    </source>
</evidence>
<feature type="binding site" evidence="6">
    <location>
        <position position="38"/>
    </location>
    <ligand>
        <name>molybdate</name>
        <dbReference type="ChEBI" id="CHEBI:36264"/>
    </ligand>
</feature>
<dbReference type="InterPro" id="IPR050682">
    <property type="entry name" value="ModA/WtpA"/>
</dbReference>
<sequence length="249" mass="25912">MTDSPAMRSWAAILMCLFSVVACGAAADQRVTVFAAASLQGALEEIAASYITPVTHSFAGSGTIARQIAAGAPADVVVLASPDWMDWVSDNAPETPLKTANIAGNTLVVVAQAGASPLSDVTQIASRLADGRLAMGHRDAVPAGRYAREWLQSTGQWTLLQDRLAETDNVRAALALVAKAEAPLGIVYATDAQAEARVEDVLTIPTAGHSPIRYPAAALTPAGLDYLSHLQSDAARDILARHGFSKGTP</sequence>
<dbReference type="NCBIfam" id="TIGR01256">
    <property type="entry name" value="modA"/>
    <property type="match status" value="1"/>
</dbReference>
<keyword evidence="3 6" id="KW-0479">Metal-binding</keyword>
<dbReference type="GO" id="GO:0030973">
    <property type="term" value="F:molybdate ion binding"/>
    <property type="evidence" value="ECO:0007669"/>
    <property type="project" value="TreeGrafter"/>
</dbReference>
<feature type="binding site" evidence="6">
    <location>
        <position position="61"/>
    </location>
    <ligand>
        <name>molybdate</name>
        <dbReference type="ChEBI" id="CHEBI:36264"/>
    </ligand>
</feature>
<protein>
    <submittedName>
        <fullName evidence="8">Molybdate ABC transporter substrate-binding protein</fullName>
    </submittedName>
</protein>
<dbReference type="InterPro" id="IPR005950">
    <property type="entry name" value="ModA"/>
</dbReference>
<comment type="similarity">
    <text evidence="1">Belongs to the bacterial solute-binding protein ModA family.</text>
</comment>
<evidence type="ECO:0000256" key="2">
    <source>
        <dbReference type="ARBA" id="ARBA00022505"/>
    </source>
</evidence>
<dbReference type="SUPFAM" id="SSF53850">
    <property type="entry name" value="Periplasmic binding protein-like II"/>
    <property type="match status" value="1"/>
</dbReference>
<gene>
    <name evidence="8" type="primary">modA</name>
    <name evidence="8" type="ORF">H9Q16_07205</name>
</gene>